<gene>
    <name evidence="1" type="ORF">AVEN_197826_1</name>
</gene>
<comment type="caution">
    <text evidence="1">The sequence shown here is derived from an EMBL/GenBank/DDBJ whole genome shotgun (WGS) entry which is preliminary data.</text>
</comment>
<feature type="non-terminal residue" evidence="1">
    <location>
        <position position="1"/>
    </location>
</feature>
<dbReference type="Proteomes" id="UP000499080">
    <property type="component" value="Unassembled WGS sequence"/>
</dbReference>
<organism evidence="1 2">
    <name type="scientific">Araneus ventricosus</name>
    <name type="common">Orbweaver spider</name>
    <name type="synonym">Epeira ventricosa</name>
    <dbReference type="NCBI Taxonomy" id="182803"/>
    <lineage>
        <taxon>Eukaryota</taxon>
        <taxon>Metazoa</taxon>
        <taxon>Ecdysozoa</taxon>
        <taxon>Arthropoda</taxon>
        <taxon>Chelicerata</taxon>
        <taxon>Arachnida</taxon>
        <taxon>Araneae</taxon>
        <taxon>Araneomorphae</taxon>
        <taxon>Entelegynae</taxon>
        <taxon>Araneoidea</taxon>
        <taxon>Araneidae</taxon>
        <taxon>Araneus</taxon>
    </lineage>
</organism>
<evidence type="ECO:0000313" key="2">
    <source>
        <dbReference type="Proteomes" id="UP000499080"/>
    </source>
</evidence>
<sequence length="92" mass="10615">FELKFAIVEDLRSFLNIILPQVPRGVKDLKGYRENPHLCLEDVFTGDLCRMCFFEGFETWYLGGQQIVSLAEVMGLEVEMTPMSVREDHSKT</sequence>
<protein>
    <submittedName>
        <fullName evidence="1">Uncharacterized protein</fullName>
    </submittedName>
</protein>
<dbReference type="EMBL" id="BGPR01025793">
    <property type="protein sequence ID" value="GBN94990.1"/>
    <property type="molecule type" value="Genomic_DNA"/>
</dbReference>
<proteinExistence type="predicted"/>
<accession>A0A4Y2T4W7</accession>
<name>A0A4Y2T4W7_ARAVE</name>
<reference evidence="1 2" key="1">
    <citation type="journal article" date="2019" name="Sci. Rep.">
        <title>Orb-weaving spider Araneus ventricosus genome elucidates the spidroin gene catalogue.</title>
        <authorList>
            <person name="Kono N."/>
            <person name="Nakamura H."/>
            <person name="Ohtoshi R."/>
            <person name="Moran D.A.P."/>
            <person name="Shinohara A."/>
            <person name="Yoshida Y."/>
            <person name="Fujiwara M."/>
            <person name="Mori M."/>
            <person name="Tomita M."/>
            <person name="Arakawa K."/>
        </authorList>
    </citation>
    <scope>NUCLEOTIDE SEQUENCE [LARGE SCALE GENOMIC DNA]</scope>
</reference>
<keyword evidence="2" id="KW-1185">Reference proteome</keyword>
<dbReference type="AlphaFoldDB" id="A0A4Y2T4W7"/>
<evidence type="ECO:0000313" key="1">
    <source>
        <dbReference type="EMBL" id="GBN94990.1"/>
    </source>
</evidence>